<comment type="caution">
    <text evidence="1">The sequence shown here is derived from an EMBL/GenBank/DDBJ whole genome shotgun (WGS) entry which is preliminary data.</text>
</comment>
<proteinExistence type="predicted"/>
<protein>
    <submittedName>
        <fullName evidence="1">Uncharacterized protein</fullName>
    </submittedName>
</protein>
<reference evidence="1 2" key="1">
    <citation type="journal article" date="2024" name="J Genomics">
        <title>Draft genome sequencing and assembly of Favolaschia claudopus CIRM-BRFM 2984 isolated from oak limbs.</title>
        <authorList>
            <person name="Navarro D."/>
            <person name="Drula E."/>
            <person name="Chaduli D."/>
            <person name="Cazenave R."/>
            <person name="Ahrendt S."/>
            <person name="Wang J."/>
            <person name="Lipzen A."/>
            <person name="Daum C."/>
            <person name="Barry K."/>
            <person name="Grigoriev I.V."/>
            <person name="Favel A."/>
            <person name="Rosso M.N."/>
            <person name="Martin F."/>
        </authorList>
    </citation>
    <scope>NUCLEOTIDE SEQUENCE [LARGE SCALE GENOMIC DNA]</scope>
    <source>
        <strain evidence="1 2">CIRM-BRFM 2984</strain>
    </source>
</reference>
<accession>A0AAW0B2Y8</accession>
<name>A0AAW0B2Y8_9AGAR</name>
<gene>
    <name evidence="1" type="ORF">R3P38DRAFT_3198514</name>
</gene>
<dbReference type="Proteomes" id="UP001362999">
    <property type="component" value="Unassembled WGS sequence"/>
</dbReference>
<dbReference type="EMBL" id="JAWWNJ010000042">
    <property type="protein sequence ID" value="KAK7019990.1"/>
    <property type="molecule type" value="Genomic_DNA"/>
</dbReference>
<keyword evidence="2" id="KW-1185">Reference proteome</keyword>
<organism evidence="1 2">
    <name type="scientific">Favolaschia claudopus</name>
    <dbReference type="NCBI Taxonomy" id="2862362"/>
    <lineage>
        <taxon>Eukaryota</taxon>
        <taxon>Fungi</taxon>
        <taxon>Dikarya</taxon>
        <taxon>Basidiomycota</taxon>
        <taxon>Agaricomycotina</taxon>
        <taxon>Agaricomycetes</taxon>
        <taxon>Agaricomycetidae</taxon>
        <taxon>Agaricales</taxon>
        <taxon>Marasmiineae</taxon>
        <taxon>Mycenaceae</taxon>
        <taxon>Favolaschia</taxon>
    </lineage>
</organism>
<evidence type="ECO:0000313" key="2">
    <source>
        <dbReference type="Proteomes" id="UP001362999"/>
    </source>
</evidence>
<sequence>MPGTKTIPPLSLDVPFLRIAVLKQTAAAYVTLSWRNLASLTIDIPMTGIYSILRQATQLIYCFLHLWDDGQA</sequence>
<evidence type="ECO:0000313" key="1">
    <source>
        <dbReference type="EMBL" id="KAK7019990.1"/>
    </source>
</evidence>
<dbReference type="AlphaFoldDB" id="A0AAW0B2Y8"/>